<dbReference type="SUPFAM" id="SSF51445">
    <property type="entry name" value="(Trans)glycosidases"/>
    <property type="match status" value="1"/>
</dbReference>
<dbReference type="Pfam" id="PF02449">
    <property type="entry name" value="Glyco_hydro_42"/>
    <property type="match status" value="1"/>
</dbReference>
<evidence type="ECO:0000256" key="1">
    <source>
        <dbReference type="ARBA" id="ARBA00001412"/>
    </source>
</evidence>
<evidence type="ECO:0000256" key="7">
    <source>
        <dbReference type="ARBA" id="ARBA00023295"/>
    </source>
</evidence>
<keyword evidence="7 8" id="KW-0326">Glycosidase</keyword>
<evidence type="ECO:0000313" key="11">
    <source>
        <dbReference type="EMBL" id="QYO78494.1"/>
    </source>
</evidence>
<keyword evidence="4" id="KW-0479">Metal-binding</keyword>
<dbReference type="PANTHER" id="PTHR36447:SF2">
    <property type="entry name" value="BETA-GALACTOSIDASE YESZ"/>
    <property type="match status" value="1"/>
</dbReference>
<evidence type="ECO:0000313" key="12">
    <source>
        <dbReference type="Proteomes" id="UP000825799"/>
    </source>
</evidence>
<dbReference type="CDD" id="cd03143">
    <property type="entry name" value="A4_beta-galactosidase_middle_domain"/>
    <property type="match status" value="1"/>
</dbReference>
<dbReference type="Proteomes" id="UP000825799">
    <property type="component" value="Chromosome"/>
</dbReference>
<dbReference type="InterPro" id="IPR003476">
    <property type="entry name" value="Glyco_hydro_42"/>
</dbReference>
<feature type="domain" description="Glycoside hydrolase family 42 N-terminal" evidence="9">
    <location>
        <begin position="9"/>
        <end position="393"/>
    </location>
</feature>
<dbReference type="PANTHER" id="PTHR36447">
    <property type="entry name" value="BETA-GALACTOSIDASE GANA"/>
    <property type="match status" value="1"/>
</dbReference>
<evidence type="ECO:0000256" key="3">
    <source>
        <dbReference type="ARBA" id="ARBA00012756"/>
    </source>
</evidence>
<accession>A0ABX8WHY4</accession>
<keyword evidence="5 8" id="KW-0378">Hydrolase</keyword>
<dbReference type="Gene3D" id="3.40.50.880">
    <property type="match status" value="1"/>
</dbReference>
<dbReference type="InterPro" id="IPR013780">
    <property type="entry name" value="Glyco_hydro_b"/>
</dbReference>
<keyword evidence="12" id="KW-1185">Reference proteome</keyword>
<protein>
    <recommendedName>
        <fullName evidence="3 8">Beta-galactosidase</fullName>
        <shortName evidence="8">Beta-gal</shortName>
        <ecNumber evidence="3 8">3.2.1.23</ecNumber>
    </recommendedName>
</protein>
<proteinExistence type="inferred from homology"/>
<sequence>MTNPALGVCYYPEHWPEAMWEADAARMAELGIRVVRIGEFAWSRLEPTPSDVRLDWMIRAMDVLGRHDLQVIVGTPTATPPRWMVDKHPDMLAVDAQGHRKGFGSRRHYDFSHLGYRAEAARITQILADALGDHPALGGWQTDNEYGCHGTTYSYSPAARDGFRLWLRNRYGTIGALNAAWGTVFWSMEYNSFEQIDLPNLLVCDAAPAHELDFRRYSSEQVSAFNKVQYDILKARRPDLPVIHNFMSRYSEFDHYRLGESIDIASWDSYPIGHLAKSDETPEHKAQYLRQGDPDNAAFHHDLYRTVGHGRWWIMEQQPGPVNWADANPDPLPGMARLWAWEAFAHGAEVVSYFRWRQAPFGQEQMHAGLLRPDSEPAPGYAEAGQVAQELTQIGFAGAPARARIALVYDYESEWAWEIQPQAAGFGHGNHVRALYAAFRKHGLDVDVLPPTTADLSGYQIVAIPALMAWTDELREAVANFDGHLLIGPRTGSKTAHFAIPPQLGPDLGAGLLDARITRIDSLPEGIEVAVKGGGATRLWRERIEGGPEVVMEDVEGVPVLVSQGKLFYLTASGDKALVQRVVDYLIAEADTPTLTLPAGVRCRVRGDFRIYVNYASSEQRLTLAPDEAGYVLGGASIAAAGVTVARLSRAD</sequence>
<feature type="domain" description="Beta-galactosidase trimerisation" evidence="10">
    <location>
        <begin position="403"/>
        <end position="591"/>
    </location>
</feature>
<evidence type="ECO:0000256" key="8">
    <source>
        <dbReference type="PIRNR" id="PIRNR001084"/>
    </source>
</evidence>
<dbReference type="RefSeq" id="WP_220306959.1">
    <property type="nucleotide sequence ID" value="NZ_CP080590.1"/>
</dbReference>
<organism evidence="11 12">
    <name type="scientific">Devosia salina</name>
    <dbReference type="NCBI Taxonomy" id="2860336"/>
    <lineage>
        <taxon>Bacteria</taxon>
        <taxon>Pseudomonadati</taxon>
        <taxon>Pseudomonadota</taxon>
        <taxon>Alphaproteobacteria</taxon>
        <taxon>Hyphomicrobiales</taxon>
        <taxon>Devosiaceae</taxon>
        <taxon>Devosia</taxon>
    </lineage>
</organism>
<comment type="similarity">
    <text evidence="2 8">Belongs to the glycosyl hydrolase 42 family.</text>
</comment>
<evidence type="ECO:0000259" key="10">
    <source>
        <dbReference type="Pfam" id="PF08532"/>
    </source>
</evidence>
<evidence type="ECO:0000256" key="4">
    <source>
        <dbReference type="ARBA" id="ARBA00022723"/>
    </source>
</evidence>
<dbReference type="Gene3D" id="2.60.40.1180">
    <property type="entry name" value="Golgi alpha-mannosidase II"/>
    <property type="match status" value="1"/>
</dbReference>
<dbReference type="EMBL" id="CP080590">
    <property type="protein sequence ID" value="QYO78494.1"/>
    <property type="molecule type" value="Genomic_DNA"/>
</dbReference>
<dbReference type="PIRSF" id="PIRSF001084">
    <property type="entry name" value="B-galactosidase"/>
    <property type="match status" value="1"/>
</dbReference>
<dbReference type="Pfam" id="PF08532">
    <property type="entry name" value="Glyco_hydro_42M"/>
    <property type="match status" value="1"/>
</dbReference>
<comment type="catalytic activity">
    <reaction evidence="1 8">
        <text>Hydrolysis of terminal non-reducing beta-D-galactose residues in beta-D-galactosides.</text>
        <dbReference type="EC" id="3.2.1.23"/>
    </reaction>
</comment>
<evidence type="ECO:0000256" key="6">
    <source>
        <dbReference type="ARBA" id="ARBA00022833"/>
    </source>
</evidence>
<dbReference type="EC" id="3.2.1.23" evidence="3 8"/>
<evidence type="ECO:0000256" key="2">
    <source>
        <dbReference type="ARBA" id="ARBA00005940"/>
    </source>
</evidence>
<name>A0ABX8WHY4_9HYPH</name>
<evidence type="ECO:0000259" key="9">
    <source>
        <dbReference type="Pfam" id="PF02449"/>
    </source>
</evidence>
<dbReference type="Gene3D" id="3.20.20.80">
    <property type="entry name" value="Glycosidases"/>
    <property type="match status" value="1"/>
</dbReference>
<evidence type="ECO:0000256" key="5">
    <source>
        <dbReference type="ARBA" id="ARBA00022801"/>
    </source>
</evidence>
<gene>
    <name evidence="11" type="ORF">K1X15_08125</name>
</gene>
<dbReference type="InterPro" id="IPR013738">
    <property type="entry name" value="Beta_galactosidase_Trimer"/>
</dbReference>
<dbReference type="SUPFAM" id="SSF52317">
    <property type="entry name" value="Class I glutamine amidotransferase-like"/>
    <property type="match status" value="1"/>
</dbReference>
<dbReference type="InterPro" id="IPR013529">
    <property type="entry name" value="Glyco_hydro_42_N"/>
</dbReference>
<reference evidence="11 12" key="1">
    <citation type="submission" date="2021-08" db="EMBL/GenBank/DDBJ databases">
        <title>Devosia salina sp. nov., isolated from the South China Sea sediment.</title>
        <authorList>
            <person name="Zhou Z."/>
        </authorList>
    </citation>
    <scope>NUCLEOTIDE SEQUENCE [LARGE SCALE GENOMIC DNA]</scope>
    <source>
        <strain evidence="11 12">SCS-3</strain>
    </source>
</reference>
<dbReference type="InterPro" id="IPR029062">
    <property type="entry name" value="Class_I_gatase-like"/>
</dbReference>
<keyword evidence="6" id="KW-0862">Zinc</keyword>
<dbReference type="InterPro" id="IPR017853">
    <property type="entry name" value="GH"/>
</dbReference>